<dbReference type="PROSITE" id="PS50181">
    <property type="entry name" value="FBOX"/>
    <property type="match status" value="1"/>
</dbReference>
<dbReference type="CDD" id="cd22160">
    <property type="entry name" value="F-box_AtFBL13-like"/>
    <property type="match status" value="1"/>
</dbReference>
<dbReference type="Gene3D" id="1.20.1280.50">
    <property type="match status" value="1"/>
</dbReference>
<organism evidence="2">
    <name type="scientific">Lotus japonicus</name>
    <name type="common">Lotus corniculatus var. japonicus</name>
    <dbReference type="NCBI Taxonomy" id="34305"/>
    <lineage>
        <taxon>Eukaryota</taxon>
        <taxon>Viridiplantae</taxon>
        <taxon>Streptophyta</taxon>
        <taxon>Embryophyta</taxon>
        <taxon>Tracheophyta</taxon>
        <taxon>Spermatophyta</taxon>
        <taxon>Magnoliopsida</taxon>
        <taxon>eudicotyledons</taxon>
        <taxon>Gunneridae</taxon>
        <taxon>Pentapetalae</taxon>
        <taxon>rosids</taxon>
        <taxon>fabids</taxon>
        <taxon>Fabales</taxon>
        <taxon>Fabaceae</taxon>
        <taxon>Papilionoideae</taxon>
        <taxon>50 kb inversion clade</taxon>
        <taxon>NPAAA clade</taxon>
        <taxon>Hologalegina</taxon>
        <taxon>robinioid clade</taxon>
        <taxon>Loteae</taxon>
        <taxon>Lotus</taxon>
    </lineage>
</organism>
<accession>I3SZ41</accession>
<dbReference type="PANTHER" id="PTHR31293:SF12">
    <property type="entry name" value="RNI-LIKE SUPERFAMILY PROTEIN"/>
    <property type="match status" value="1"/>
</dbReference>
<evidence type="ECO:0000259" key="1">
    <source>
        <dbReference type="PROSITE" id="PS50181"/>
    </source>
</evidence>
<reference evidence="2" key="1">
    <citation type="submission" date="2012-05" db="EMBL/GenBank/DDBJ databases">
        <authorList>
            <person name="Krishnakumar V."/>
            <person name="Cheung F."/>
            <person name="Xiao Y."/>
            <person name="Chan A."/>
            <person name="Moskal W.A."/>
            <person name="Town C.D."/>
        </authorList>
    </citation>
    <scope>NUCLEOTIDE SEQUENCE</scope>
</reference>
<dbReference type="Pfam" id="PF00646">
    <property type="entry name" value="F-box"/>
    <property type="match status" value="1"/>
</dbReference>
<protein>
    <recommendedName>
        <fullName evidence="1">F-box domain-containing protein</fullName>
    </recommendedName>
</protein>
<dbReference type="EMBL" id="BT145739">
    <property type="protein sequence ID" value="AFK45533.1"/>
    <property type="molecule type" value="mRNA"/>
</dbReference>
<name>I3SZ41_LOTJA</name>
<dbReference type="SUPFAM" id="SSF81383">
    <property type="entry name" value="F-box domain"/>
    <property type="match status" value="1"/>
</dbReference>
<dbReference type="InterPro" id="IPR036047">
    <property type="entry name" value="F-box-like_dom_sf"/>
</dbReference>
<dbReference type="PANTHER" id="PTHR31293">
    <property type="entry name" value="RNI-LIKE SUPERFAMILY PROTEIN"/>
    <property type="match status" value="1"/>
</dbReference>
<dbReference type="InterPro" id="IPR055294">
    <property type="entry name" value="FBL60-like"/>
</dbReference>
<dbReference type="InterPro" id="IPR001810">
    <property type="entry name" value="F-box_dom"/>
</dbReference>
<evidence type="ECO:0000313" key="2">
    <source>
        <dbReference type="EMBL" id="AFK45533.1"/>
    </source>
</evidence>
<dbReference type="AlphaFoldDB" id="I3SZ41"/>
<dbReference type="InterPro" id="IPR053781">
    <property type="entry name" value="F-box_AtFBL13-like"/>
</dbReference>
<proteinExistence type="evidence at transcript level"/>
<feature type="domain" description="F-box" evidence="1">
    <location>
        <begin position="3"/>
        <end position="51"/>
    </location>
</feature>
<sequence length="159" mass="18492">MEVDRISMLPDEVLYHILSFLPTQIAASTSVLSKRWKPLWLSVPALFFDDRSYLLNDKPYLYFTKFIYATILTRDVPIRTFRLQCEDSHFNFSVSELNIWVNAAIKRGLENLYIRLPRNQLSWSSCIFSCKTLVVLELVGLEDLDVISFAHLPSLKLCI</sequence>